<evidence type="ECO:0000259" key="2">
    <source>
        <dbReference type="PROSITE" id="PS51462"/>
    </source>
</evidence>
<dbReference type="InterPro" id="IPR015797">
    <property type="entry name" value="NUDIX_hydrolase-like_dom_sf"/>
</dbReference>
<dbReference type="Gene3D" id="3.90.79.10">
    <property type="entry name" value="Nucleoside Triphosphate Pyrophosphohydrolase"/>
    <property type="match status" value="1"/>
</dbReference>
<name>A0ABS5TYA2_9CELL</name>
<reference evidence="3 4" key="1">
    <citation type="submission" date="2021-05" db="EMBL/GenBank/DDBJ databases">
        <title>Description of Cellulomonas sp. DKR-3 sp. nov.</title>
        <authorList>
            <person name="Dahal R.H."/>
            <person name="Chaudhary D.K."/>
        </authorList>
    </citation>
    <scope>NUCLEOTIDE SEQUENCE [LARGE SCALE GENOMIC DNA]</scope>
    <source>
        <strain evidence="3 4">DKR-3</strain>
    </source>
</reference>
<dbReference type="PANTHER" id="PTHR21340">
    <property type="entry name" value="DIADENOSINE 5,5-P1,P4-TETRAPHOSPHATE PYROPHOSPHOHYDROLASE MUTT"/>
    <property type="match status" value="1"/>
</dbReference>
<dbReference type="Pfam" id="PF00293">
    <property type="entry name" value="NUDIX"/>
    <property type="match status" value="1"/>
</dbReference>
<evidence type="ECO:0000256" key="1">
    <source>
        <dbReference type="ARBA" id="ARBA00022801"/>
    </source>
</evidence>
<dbReference type="InterPro" id="IPR051325">
    <property type="entry name" value="Nudix_hydrolase_domain"/>
</dbReference>
<dbReference type="EMBL" id="JAHBOH010000001">
    <property type="protein sequence ID" value="MBT0994104.1"/>
    <property type="molecule type" value="Genomic_DNA"/>
</dbReference>
<dbReference type="PROSITE" id="PS00893">
    <property type="entry name" value="NUDIX_BOX"/>
    <property type="match status" value="1"/>
</dbReference>
<dbReference type="SUPFAM" id="SSF55811">
    <property type="entry name" value="Nudix"/>
    <property type="match status" value="1"/>
</dbReference>
<keyword evidence="4" id="KW-1185">Reference proteome</keyword>
<organism evidence="3 4">
    <name type="scientific">Cellulomonas fulva</name>
    <dbReference type="NCBI Taxonomy" id="2835530"/>
    <lineage>
        <taxon>Bacteria</taxon>
        <taxon>Bacillati</taxon>
        <taxon>Actinomycetota</taxon>
        <taxon>Actinomycetes</taxon>
        <taxon>Micrococcales</taxon>
        <taxon>Cellulomonadaceae</taxon>
        <taxon>Cellulomonas</taxon>
    </lineage>
</organism>
<accession>A0ABS5TYA2</accession>
<protein>
    <submittedName>
        <fullName evidence="3">NUDIX domain-containing protein</fullName>
    </submittedName>
</protein>
<evidence type="ECO:0000313" key="3">
    <source>
        <dbReference type="EMBL" id="MBT0994104.1"/>
    </source>
</evidence>
<evidence type="ECO:0000313" key="4">
    <source>
        <dbReference type="Proteomes" id="UP000722125"/>
    </source>
</evidence>
<dbReference type="PANTHER" id="PTHR21340:SF7">
    <property type="entry name" value="NUDIX HYDROLASE DOMAIN-CONTAINING PROTEIN"/>
    <property type="match status" value="1"/>
</dbReference>
<dbReference type="Proteomes" id="UP000722125">
    <property type="component" value="Unassembled WGS sequence"/>
</dbReference>
<dbReference type="PROSITE" id="PS51462">
    <property type="entry name" value="NUDIX"/>
    <property type="match status" value="1"/>
</dbReference>
<proteinExistence type="predicted"/>
<feature type="domain" description="Nudix hydrolase" evidence="2">
    <location>
        <begin position="1"/>
        <end position="161"/>
    </location>
</feature>
<sequence>MAQVSAGLLLHRRPPDGGPQVLLARMGGPFWARRERAWTVPKGLVEAGEDPHAAALREFAEELGVAPPASAAPDVALGHVTQSGGKVVHAWARAADLDVAALRWRDDDGRWLVSTALVEWPPRSGRTLEVPEVDQARWLGLDEARALVVAAQAELLDRLAVLLT</sequence>
<dbReference type="InterPro" id="IPR020084">
    <property type="entry name" value="NUDIX_hydrolase_CS"/>
</dbReference>
<dbReference type="RefSeq" id="WP_214348708.1">
    <property type="nucleotide sequence ID" value="NZ_JAHBOH010000001.1"/>
</dbReference>
<dbReference type="InterPro" id="IPR000086">
    <property type="entry name" value="NUDIX_hydrolase_dom"/>
</dbReference>
<gene>
    <name evidence="3" type="ORF">KIN34_07380</name>
</gene>
<keyword evidence="1" id="KW-0378">Hydrolase</keyword>
<comment type="caution">
    <text evidence="3">The sequence shown here is derived from an EMBL/GenBank/DDBJ whole genome shotgun (WGS) entry which is preliminary data.</text>
</comment>